<keyword evidence="1" id="KW-0812">Transmembrane</keyword>
<evidence type="ECO:0000313" key="3">
    <source>
        <dbReference type="Proteomes" id="UP000593564"/>
    </source>
</evidence>
<dbReference type="PANTHER" id="PTHR31549:SF23">
    <property type="entry name" value="OS03G0591600 PROTEIN"/>
    <property type="match status" value="1"/>
</dbReference>
<dbReference type="Proteomes" id="UP000593564">
    <property type="component" value="Unassembled WGS sequence"/>
</dbReference>
<dbReference type="AlphaFoldDB" id="A0A7J7GYR6"/>
<proteinExistence type="predicted"/>
<reference evidence="2 3" key="2">
    <citation type="submission" date="2020-07" db="EMBL/GenBank/DDBJ databases">
        <title>Genome assembly of wild tea tree DASZ reveals pedigree and selection history of tea varieties.</title>
        <authorList>
            <person name="Zhang W."/>
        </authorList>
    </citation>
    <scope>NUCLEOTIDE SEQUENCE [LARGE SCALE GENOMIC DNA]</scope>
    <source>
        <strain evidence="3">cv. G240</strain>
        <tissue evidence="2">Leaf</tissue>
    </source>
</reference>
<gene>
    <name evidence="2" type="ORF">HYC85_016140</name>
</gene>
<accession>A0A7J7GYR6</accession>
<evidence type="ECO:0000256" key="1">
    <source>
        <dbReference type="SAM" id="Phobius"/>
    </source>
</evidence>
<keyword evidence="1" id="KW-1133">Transmembrane helix</keyword>
<keyword evidence="1" id="KW-0472">Membrane</keyword>
<evidence type="ECO:0000313" key="2">
    <source>
        <dbReference type="EMBL" id="KAF5945912.1"/>
    </source>
</evidence>
<protein>
    <submittedName>
        <fullName evidence="2">Uncharacterized protein</fullName>
    </submittedName>
</protein>
<comment type="caution">
    <text evidence="2">The sequence shown here is derived from an EMBL/GenBank/DDBJ whole genome shotgun (WGS) entry which is preliminary data.</text>
</comment>
<dbReference type="InterPro" id="IPR004158">
    <property type="entry name" value="DUF247_pln"/>
</dbReference>
<dbReference type="EMBL" id="JACBKZ010000007">
    <property type="protein sequence ID" value="KAF5945912.1"/>
    <property type="molecule type" value="Genomic_DNA"/>
</dbReference>
<dbReference type="PANTHER" id="PTHR31549">
    <property type="entry name" value="PROTEIN, PUTATIVE (DUF247)-RELATED-RELATED"/>
    <property type="match status" value="1"/>
</dbReference>
<keyword evidence="3" id="KW-1185">Reference proteome</keyword>
<organism evidence="2 3">
    <name type="scientific">Camellia sinensis</name>
    <name type="common">Tea plant</name>
    <name type="synonym">Thea sinensis</name>
    <dbReference type="NCBI Taxonomy" id="4442"/>
    <lineage>
        <taxon>Eukaryota</taxon>
        <taxon>Viridiplantae</taxon>
        <taxon>Streptophyta</taxon>
        <taxon>Embryophyta</taxon>
        <taxon>Tracheophyta</taxon>
        <taxon>Spermatophyta</taxon>
        <taxon>Magnoliopsida</taxon>
        <taxon>eudicotyledons</taxon>
        <taxon>Gunneridae</taxon>
        <taxon>Pentapetalae</taxon>
        <taxon>asterids</taxon>
        <taxon>Ericales</taxon>
        <taxon>Theaceae</taxon>
        <taxon>Camellia</taxon>
    </lineage>
</organism>
<reference evidence="3" key="1">
    <citation type="journal article" date="2020" name="Nat. Commun.">
        <title>Genome assembly of wild tea tree DASZ reveals pedigree and selection history of tea varieties.</title>
        <authorList>
            <person name="Zhang W."/>
            <person name="Zhang Y."/>
            <person name="Qiu H."/>
            <person name="Guo Y."/>
            <person name="Wan H."/>
            <person name="Zhang X."/>
            <person name="Scossa F."/>
            <person name="Alseekh S."/>
            <person name="Zhang Q."/>
            <person name="Wang P."/>
            <person name="Xu L."/>
            <person name="Schmidt M.H."/>
            <person name="Jia X."/>
            <person name="Li D."/>
            <person name="Zhu A."/>
            <person name="Guo F."/>
            <person name="Chen W."/>
            <person name="Ni D."/>
            <person name="Usadel B."/>
            <person name="Fernie A.R."/>
            <person name="Wen W."/>
        </authorList>
    </citation>
    <scope>NUCLEOTIDE SEQUENCE [LARGE SCALE GENOMIC DNA]</scope>
    <source>
        <strain evidence="3">cv. G240</strain>
    </source>
</reference>
<feature type="transmembrane region" description="Helical" evidence="1">
    <location>
        <begin position="555"/>
        <end position="577"/>
    </location>
</feature>
<name>A0A7J7GYR6_CAMSI</name>
<sequence>MASANLQQKEKAPVVVLPPGGTLTIKVLSLPFLHYINKEVLPHILCSKKLNFTNMALTSIFESSGGEQRWINQVSKILQHHEVMVQIDLPVSIFRVPATISAFKPEAYVPQLIGLGPYHHFRSELYEMERYKLAAAARHQSQFKSLEFKQLVNQLIEHEHRVRACYHMYLDVEGETLAWIMAIDGLFLLDFLHNYHIHMKENSVSSSATTAHLVDSTGRKLAHGTVLGDIMMLENQIPIFLLREIVSIQCSLPDVEDNLLPSMLMGFCKSLSPIKLIKEDLPSSQVTEHAHLLDLLYHLIVPKMNCSEDNPGNGFGKLGSSSFDTTEPSFDSSKSYQVFDKLWNLLCSLHVGLISTITKPIQNLLGVSSKIISNVPGVSILMSKKKEDIKPEEEVSSDVKKTPKVEEIMIPSVSMLRFAGVEFCPTTGGISTIQFDACAKKFYLPVITLNVNSEVVMRNLVAYESSLTSESLVFTRYTELMNGIIDTVEDAKLLRENKIIVNSLKSDADVAELFNGMSKSVRLTNVPYIDKAIEDVNKCFNNTRQIRMYRRMKNFVYGSWQILTIIAVVLLMLLMVLQSFCSVYSCPRMFHTFSSSTSASG</sequence>
<dbReference type="Pfam" id="PF03140">
    <property type="entry name" value="DUF247"/>
    <property type="match status" value="1"/>
</dbReference>